<sequence>MSASCISCKMCEKVEYQSGNTKADTSISYITRTKVFPERPAMHLQALRCCRCPWVAMITPHQPEYFTFEITFHEDFAALLNEMSSAD</sequence>
<dbReference type="EMBL" id="OV170229">
    <property type="protein sequence ID" value="CAH0731801.1"/>
    <property type="molecule type" value="Genomic_DNA"/>
</dbReference>
<proteinExistence type="predicted"/>
<gene>
    <name evidence="1" type="ORF">BINO364_LOCUS16586</name>
</gene>
<dbReference type="AlphaFoldDB" id="A0A8J9YL38"/>
<reference evidence="1" key="1">
    <citation type="submission" date="2021-12" db="EMBL/GenBank/DDBJ databases">
        <authorList>
            <person name="Martin H S."/>
        </authorList>
    </citation>
    <scope>NUCLEOTIDE SEQUENCE</scope>
</reference>
<accession>A0A8J9YL38</accession>
<protein>
    <submittedName>
        <fullName evidence="1">Uncharacterized protein</fullName>
    </submittedName>
</protein>
<feature type="non-terminal residue" evidence="1">
    <location>
        <position position="87"/>
    </location>
</feature>
<organism evidence="1 2">
    <name type="scientific">Brenthis ino</name>
    <name type="common">lesser marbled fritillary</name>
    <dbReference type="NCBI Taxonomy" id="405034"/>
    <lineage>
        <taxon>Eukaryota</taxon>
        <taxon>Metazoa</taxon>
        <taxon>Ecdysozoa</taxon>
        <taxon>Arthropoda</taxon>
        <taxon>Hexapoda</taxon>
        <taxon>Insecta</taxon>
        <taxon>Pterygota</taxon>
        <taxon>Neoptera</taxon>
        <taxon>Endopterygota</taxon>
        <taxon>Lepidoptera</taxon>
        <taxon>Glossata</taxon>
        <taxon>Ditrysia</taxon>
        <taxon>Papilionoidea</taxon>
        <taxon>Nymphalidae</taxon>
        <taxon>Heliconiinae</taxon>
        <taxon>Argynnini</taxon>
        <taxon>Brenthis</taxon>
    </lineage>
</organism>
<keyword evidence="2" id="KW-1185">Reference proteome</keyword>
<evidence type="ECO:0000313" key="1">
    <source>
        <dbReference type="EMBL" id="CAH0731801.1"/>
    </source>
</evidence>
<dbReference type="Proteomes" id="UP000838878">
    <property type="component" value="Chromosome 9"/>
</dbReference>
<name>A0A8J9YL38_9NEOP</name>
<evidence type="ECO:0000313" key="2">
    <source>
        <dbReference type="Proteomes" id="UP000838878"/>
    </source>
</evidence>